<dbReference type="PANTHER" id="PTHR15718:SF5">
    <property type="entry name" value="G PROTEIN-REGULATED INDUCER OF NEURITE OUTGROWTH 2"/>
    <property type="match status" value="1"/>
</dbReference>
<reference evidence="4 5" key="1">
    <citation type="submission" date="2021-07" db="EMBL/GenBank/DDBJ databases">
        <authorList>
            <person name="Imarazene B."/>
            <person name="Zahm M."/>
            <person name="Klopp C."/>
            <person name="Cabau C."/>
            <person name="Beille S."/>
            <person name="Jouanno E."/>
            <person name="Castinel A."/>
            <person name="Lluch J."/>
            <person name="Gil L."/>
            <person name="Kuchtly C."/>
            <person name="Lopez Roques C."/>
            <person name="Donnadieu C."/>
            <person name="Parrinello H."/>
            <person name="Journot L."/>
            <person name="Du K."/>
            <person name="Schartl M."/>
            <person name="Retaux S."/>
            <person name="Guiguen Y."/>
        </authorList>
    </citation>
    <scope>NUCLEOTIDE SEQUENCE [LARGE SCALE GENOMIC DNA]</scope>
    <source>
        <strain evidence="4">Pach_M1</strain>
        <tissue evidence="4">Testis</tissue>
    </source>
</reference>
<feature type="compositionally biased region" description="Basic and acidic residues" evidence="2">
    <location>
        <begin position="452"/>
        <end position="461"/>
    </location>
</feature>
<dbReference type="InterPro" id="IPR032745">
    <property type="entry name" value="GRIN_C"/>
</dbReference>
<feature type="region of interest" description="Disordered" evidence="2">
    <location>
        <begin position="452"/>
        <end position="497"/>
    </location>
</feature>
<dbReference type="Pfam" id="PF15235">
    <property type="entry name" value="GRIN_C"/>
    <property type="match status" value="1"/>
</dbReference>
<feature type="domain" description="G protein-regulated inducer of neurite outgrowth C-terminal" evidence="3">
    <location>
        <begin position="407"/>
        <end position="494"/>
    </location>
</feature>
<organism evidence="4 5">
    <name type="scientific">Astyanax mexicanus</name>
    <name type="common">Blind cave fish</name>
    <name type="synonym">Astyanax fasciatus mexicanus</name>
    <dbReference type="NCBI Taxonomy" id="7994"/>
    <lineage>
        <taxon>Eukaryota</taxon>
        <taxon>Metazoa</taxon>
        <taxon>Chordata</taxon>
        <taxon>Craniata</taxon>
        <taxon>Vertebrata</taxon>
        <taxon>Euteleostomi</taxon>
        <taxon>Actinopterygii</taxon>
        <taxon>Neopterygii</taxon>
        <taxon>Teleostei</taxon>
        <taxon>Ostariophysi</taxon>
        <taxon>Characiformes</taxon>
        <taxon>Characoidei</taxon>
        <taxon>Acestrorhamphidae</taxon>
        <taxon>Acestrorhamphinae</taxon>
        <taxon>Astyanax</taxon>
    </lineage>
</organism>
<dbReference type="GO" id="GO:0005886">
    <property type="term" value="C:plasma membrane"/>
    <property type="evidence" value="ECO:0007669"/>
    <property type="project" value="TreeGrafter"/>
</dbReference>
<sequence>MHMFLNHISGQSGYKYKIRSFIMTEGKRPASEIYATRNHLHSAGAEMEDDREHPIISLSKSFTDMASGPPQRMELAWCWQNIRKSASSAVCPQRPASMGGPVRDVQATLEFEQGSTYSGNSTPETVIWHGGTTRPWSITEDSPARTTPTQEHFLGRQRAYTSERCTTCSPAMHRDLRMECLEGRETCCQHSRMAGENLKACNCSRMVCGMMSPALSSRPCLRSAHSLAQQGVDAEVCTFKGDGHHLPGSNTCRAACVSNALNAGSLGNSCTVVPCPGHLISLPACGGSPCPGQRSLLHSNLLGFPPLVSSVSETGLNNRAAGHCCGSELGGKNPSALKIDHSSQSGFCHRTMRDASTMTSEHDFKEVGVQTMSSSPVSHLSDMFTGISLTDGPSSDIFPTAEDAGTRTPIKEVEWDAEGMTWEVYGASLDPEELGLAIQRHLELQIKETAEAAAAEKKTSVENDCGSRQQSKKRKGGSVVQSLRRPACCSRSSTVED</sequence>
<gene>
    <name evidence="4" type="ORF">AMEX_G18806</name>
</gene>
<evidence type="ECO:0000256" key="2">
    <source>
        <dbReference type="SAM" id="MobiDB-lite"/>
    </source>
</evidence>
<dbReference type="PANTHER" id="PTHR15718">
    <property type="entry name" value="G PROTEIN-REGULATED INDUCER OF NEURITE OUTGROWTH C-TERMINAL DOMAIN-CONTAINING PROTEIN"/>
    <property type="match status" value="1"/>
</dbReference>
<protein>
    <recommendedName>
        <fullName evidence="3">G protein-regulated inducer of neurite outgrowth C-terminal domain-containing protein</fullName>
    </recommendedName>
</protein>
<accession>A0A8T2L7J4</accession>
<evidence type="ECO:0000256" key="1">
    <source>
        <dbReference type="ARBA" id="ARBA00002358"/>
    </source>
</evidence>
<evidence type="ECO:0000313" key="4">
    <source>
        <dbReference type="EMBL" id="KAG9267928.1"/>
    </source>
</evidence>
<evidence type="ECO:0000313" key="5">
    <source>
        <dbReference type="Proteomes" id="UP000752171"/>
    </source>
</evidence>
<dbReference type="OrthoDB" id="10049175at2759"/>
<proteinExistence type="predicted"/>
<evidence type="ECO:0000259" key="3">
    <source>
        <dbReference type="Pfam" id="PF15235"/>
    </source>
</evidence>
<dbReference type="Proteomes" id="UP000752171">
    <property type="component" value="Unassembled WGS sequence"/>
</dbReference>
<name>A0A8T2L7J4_ASTMX</name>
<dbReference type="EMBL" id="JAICCE010000015">
    <property type="protein sequence ID" value="KAG9267928.1"/>
    <property type="molecule type" value="Genomic_DNA"/>
</dbReference>
<dbReference type="InterPro" id="IPR026646">
    <property type="entry name" value="GPRIN2-like/GPRIN3"/>
</dbReference>
<dbReference type="GO" id="GO:0031175">
    <property type="term" value="P:neuron projection development"/>
    <property type="evidence" value="ECO:0007669"/>
    <property type="project" value="TreeGrafter"/>
</dbReference>
<comment type="caution">
    <text evidence="4">The sequence shown here is derived from an EMBL/GenBank/DDBJ whole genome shotgun (WGS) entry which is preliminary data.</text>
</comment>
<comment type="function">
    <text evidence="1">May be involved in neurite outgrowth.</text>
</comment>
<dbReference type="AlphaFoldDB" id="A0A8T2L7J4"/>